<proteinExistence type="inferred from homology"/>
<protein>
    <recommendedName>
        <fullName evidence="4">1-acyl-sn-glycerol-3-phosphate acyltransferase</fullName>
        <ecNumber evidence="4">2.3.1.51</ecNumber>
    </recommendedName>
</protein>
<keyword evidence="7" id="KW-1185">Reference proteome</keyword>
<dbReference type="NCBIfam" id="TIGR00530">
    <property type="entry name" value="AGP_acyltrn"/>
    <property type="match status" value="1"/>
</dbReference>
<dbReference type="EMBL" id="QXJM01000023">
    <property type="protein sequence ID" value="RIE04623.1"/>
    <property type="molecule type" value="Genomic_DNA"/>
</dbReference>
<accession>A0A398CPZ9</accession>
<keyword evidence="3 4" id="KW-0012">Acyltransferase</keyword>
<dbReference type="OrthoDB" id="9803035at2"/>
<dbReference type="Pfam" id="PF01553">
    <property type="entry name" value="Acyltransferase"/>
    <property type="match status" value="1"/>
</dbReference>
<comment type="similarity">
    <text evidence="1 4">Belongs to the 1-acyl-sn-glycerol-3-phosphate acyltransferase family.</text>
</comment>
<evidence type="ECO:0000256" key="2">
    <source>
        <dbReference type="ARBA" id="ARBA00022679"/>
    </source>
</evidence>
<evidence type="ECO:0000256" key="3">
    <source>
        <dbReference type="ARBA" id="ARBA00023315"/>
    </source>
</evidence>
<evidence type="ECO:0000256" key="1">
    <source>
        <dbReference type="ARBA" id="ARBA00008655"/>
    </source>
</evidence>
<evidence type="ECO:0000259" key="5">
    <source>
        <dbReference type="SMART" id="SM00563"/>
    </source>
</evidence>
<comment type="caution">
    <text evidence="6">The sequence shown here is derived from an EMBL/GenBank/DDBJ whole genome shotgun (WGS) entry which is preliminary data.</text>
</comment>
<evidence type="ECO:0000256" key="4">
    <source>
        <dbReference type="RuleBase" id="RU361267"/>
    </source>
</evidence>
<dbReference type="AlphaFoldDB" id="A0A398CPZ9"/>
<dbReference type="EC" id="2.3.1.51" evidence="4"/>
<name>A0A398CPZ9_9BACL</name>
<keyword evidence="4" id="KW-0444">Lipid biosynthesis</keyword>
<sequence>MLYRFSRAIVRIVYTLFFRLEARGVENIPKNGPVILCCNHKSLQDPFTLGAWVPRKVHYMAKEELFRVPVVGTVIRAWGAFPVKRGGVSKEAIRTAIDLLKEGHVMGIFPEGTRNKTLGAGKKGAVTMAIRSGAAVVPVALVGEYKLFRRVIAVYGAPIDMKPFADAGTSESAEQATATIMERIGEMLQTQRPSA</sequence>
<gene>
    <name evidence="6" type="ORF">D3H35_03785</name>
</gene>
<dbReference type="GO" id="GO:0006654">
    <property type="term" value="P:phosphatidic acid biosynthetic process"/>
    <property type="evidence" value="ECO:0007669"/>
    <property type="project" value="TreeGrafter"/>
</dbReference>
<keyword evidence="4" id="KW-0443">Lipid metabolism</keyword>
<dbReference type="RefSeq" id="WP_119147823.1">
    <property type="nucleotide sequence ID" value="NZ_JBHSOV010000005.1"/>
</dbReference>
<evidence type="ECO:0000313" key="6">
    <source>
        <dbReference type="EMBL" id="RIE04623.1"/>
    </source>
</evidence>
<keyword evidence="4" id="KW-1208">Phospholipid metabolism</keyword>
<keyword evidence="4" id="KW-0594">Phospholipid biosynthesis</keyword>
<dbReference type="PANTHER" id="PTHR10434">
    <property type="entry name" value="1-ACYL-SN-GLYCEROL-3-PHOSPHATE ACYLTRANSFERASE"/>
    <property type="match status" value="1"/>
</dbReference>
<dbReference type="Proteomes" id="UP000266340">
    <property type="component" value="Unassembled WGS sequence"/>
</dbReference>
<dbReference type="SUPFAM" id="SSF69593">
    <property type="entry name" value="Glycerol-3-phosphate (1)-acyltransferase"/>
    <property type="match status" value="1"/>
</dbReference>
<dbReference type="InterPro" id="IPR004552">
    <property type="entry name" value="AGP_acyltrans"/>
</dbReference>
<dbReference type="InterPro" id="IPR002123">
    <property type="entry name" value="Plipid/glycerol_acylTrfase"/>
</dbReference>
<comment type="catalytic activity">
    <reaction evidence="4">
        <text>a 1-acyl-sn-glycero-3-phosphate + an acyl-CoA = a 1,2-diacyl-sn-glycero-3-phosphate + CoA</text>
        <dbReference type="Rhea" id="RHEA:19709"/>
        <dbReference type="ChEBI" id="CHEBI:57287"/>
        <dbReference type="ChEBI" id="CHEBI:57970"/>
        <dbReference type="ChEBI" id="CHEBI:58342"/>
        <dbReference type="ChEBI" id="CHEBI:58608"/>
        <dbReference type="EC" id="2.3.1.51"/>
    </reaction>
</comment>
<evidence type="ECO:0000313" key="7">
    <source>
        <dbReference type="Proteomes" id="UP000266340"/>
    </source>
</evidence>
<feature type="domain" description="Phospholipid/glycerol acyltransferase" evidence="5">
    <location>
        <begin position="34"/>
        <end position="144"/>
    </location>
</feature>
<dbReference type="SMART" id="SM00563">
    <property type="entry name" value="PlsC"/>
    <property type="match status" value="1"/>
</dbReference>
<dbReference type="CDD" id="cd07989">
    <property type="entry name" value="LPLAT_AGPAT-like"/>
    <property type="match status" value="1"/>
</dbReference>
<keyword evidence="2 4" id="KW-0808">Transferase</keyword>
<reference evidence="6 7" key="1">
    <citation type="submission" date="2018-09" db="EMBL/GenBank/DDBJ databases">
        <title>Cohnella cavernae sp. nov., isolated from a karst cave.</title>
        <authorList>
            <person name="Zhu H."/>
        </authorList>
    </citation>
    <scope>NUCLEOTIDE SEQUENCE [LARGE SCALE GENOMIC DNA]</scope>
    <source>
        <strain evidence="6 7">K2E09-144</strain>
    </source>
</reference>
<dbReference type="PANTHER" id="PTHR10434:SF11">
    <property type="entry name" value="1-ACYL-SN-GLYCEROL-3-PHOSPHATE ACYLTRANSFERASE"/>
    <property type="match status" value="1"/>
</dbReference>
<organism evidence="6 7">
    <name type="scientific">Cohnella faecalis</name>
    <dbReference type="NCBI Taxonomy" id="2315694"/>
    <lineage>
        <taxon>Bacteria</taxon>
        <taxon>Bacillati</taxon>
        <taxon>Bacillota</taxon>
        <taxon>Bacilli</taxon>
        <taxon>Bacillales</taxon>
        <taxon>Paenibacillaceae</taxon>
        <taxon>Cohnella</taxon>
    </lineage>
</organism>
<comment type="domain">
    <text evidence="4">The HXXXXD motif is essential for acyltransferase activity and may constitute the binding site for the phosphate moiety of the glycerol-3-phosphate.</text>
</comment>
<dbReference type="GO" id="GO:0003841">
    <property type="term" value="F:1-acylglycerol-3-phosphate O-acyltransferase activity"/>
    <property type="evidence" value="ECO:0007669"/>
    <property type="project" value="UniProtKB-UniRule"/>
</dbReference>
<dbReference type="GO" id="GO:0016020">
    <property type="term" value="C:membrane"/>
    <property type="evidence" value="ECO:0007669"/>
    <property type="project" value="InterPro"/>
</dbReference>